<gene>
    <name evidence="3" type="ORF">AVDCRST_MAG59-1635</name>
</gene>
<dbReference type="Gene3D" id="2.60.40.200">
    <property type="entry name" value="Superoxide dismutase, copper/zinc binding domain"/>
    <property type="match status" value="1"/>
</dbReference>
<dbReference type="EC" id="1.15.1.1" evidence="3"/>
<dbReference type="GO" id="GO:0005507">
    <property type="term" value="F:copper ion binding"/>
    <property type="evidence" value="ECO:0007669"/>
    <property type="project" value="InterPro"/>
</dbReference>
<dbReference type="Pfam" id="PF00080">
    <property type="entry name" value="Sod_Cu"/>
    <property type="match status" value="1"/>
</dbReference>
<dbReference type="InterPro" id="IPR024134">
    <property type="entry name" value="SOD_Cu/Zn_/chaperone"/>
</dbReference>
<evidence type="ECO:0000256" key="1">
    <source>
        <dbReference type="ARBA" id="ARBA00010457"/>
    </source>
</evidence>
<protein>
    <submittedName>
        <fullName evidence="3">Superoxide dismutase [Cu-Zn]</fullName>
        <ecNumber evidence="3">1.15.1.1</ecNumber>
    </submittedName>
</protein>
<dbReference type="GO" id="GO:0004784">
    <property type="term" value="F:superoxide dismutase activity"/>
    <property type="evidence" value="ECO:0007669"/>
    <property type="project" value="UniProtKB-EC"/>
</dbReference>
<dbReference type="InterPro" id="IPR036423">
    <property type="entry name" value="SOD-like_Cu/Zn_dom_sf"/>
</dbReference>
<proteinExistence type="inferred from homology"/>
<evidence type="ECO:0000313" key="3">
    <source>
        <dbReference type="EMBL" id="CAA9550109.1"/>
    </source>
</evidence>
<dbReference type="InterPro" id="IPR018152">
    <property type="entry name" value="SOD_Cu/Zn_BS"/>
</dbReference>
<keyword evidence="3" id="KW-0560">Oxidoreductase</keyword>
<feature type="non-terminal residue" evidence="3">
    <location>
        <position position="1"/>
    </location>
</feature>
<evidence type="ECO:0000259" key="2">
    <source>
        <dbReference type="Pfam" id="PF00080"/>
    </source>
</evidence>
<dbReference type="PROSITE" id="PS00332">
    <property type="entry name" value="SOD_CU_ZN_2"/>
    <property type="match status" value="1"/>
</dbReference>
<feature type="domain" description="Superoxide dismutase copper/zinc binding" evidence="2">
    <location>
        <begin position="24"/>
        <end position="177"/>
    </location>
</feature>
<organism evidence="3">
    <name type="scientific">uncultured Thermomicrobiales bacterium</name>
    <dbReference type="NCBI Taxonomy" id="1645740"/>
    <lineage>
        <taxon>Bacteria</taxon>
        <taxon>Pseudomonadati</taxon>
        <taxon>Thermomicrobiota</taxon>
        <taxon>Thermomicrobia</taxon>
        <taxon>Thermomicrobiales</taxon>
        <taxon>environmental samples</taxon>
    </lineage>
</organism>
<name>A0A6J4UIZ5_9BACT</name>
<dbReference type="CDD" id="cd00305">
    <property type="entry name" value="Cu-Zn_Superoxide_Dismutase"/>
    <property type="match status" value="1"/>
</dbReference>
<dbReference type="AlphaFoldDB" id="A0A6J4UIZ5"/>
<dbReference type="InterPro" id="IPR001424">
    <property type="entry name" value="SOD_Cu_Zn_dom"/>
</dbReference>
<dbReference type="PANTHER" id="PTHR10003">
    <property type="entry name" value="SUPEROXIDE DISMUTASE CU-ZN -RELATED"/>
    <property type="match status" value="1"/>
</dbReference>
<dbReference type="EMBL" id="CADCWF010000103">
    <property type="protein sequence ID" value="CAA9550109.1"/>
    <property type="molecule type" value="Genomic_DNA"/>
</dbReference>
<accession>A0A6J4UIZ5</accession>
<comment type="similarity">
    <text evidence="1">Belongs to the Cu-Zn superoxide dismutase family.</text>
</comment>
<reference evidence="3" key="1">
    <citation type="submission" date="2020-02" db="EMBL/GenBank/DDBJ databases">
        <authorList>
            <person name="Meier V. D."/>
        </authorList>
    </citation>
    <scope>NUCLEOTIDE SEQUENCE</scope>
    <source>
        <strain evidence="3">AVDCRST_MAG59</strain>
    </source>
</reference>
<dbReference type="SUPFAM" id="SSF49329">
    <property type="entry name" value="Cu,Zn superoxide dismutase-like"/>
    <property type="match status" value="1"/>
</dbReference>
<sequence>PAASPAAMQSVGVELRDADGRDVGTATVGETPDGRVSIGVGVEGLAPGEHGIHVHEAGVCDPAGDKPFASAGGHYNPTGAAHGGPSGTTGEAMGAMGTPAGMDAVATPGAAAGHAGDLGNLLVDDDGTGRLQITTDRFRLAELNDADGSALVIHEGRDDLTTDPAGNSGGRIVCGVIFPPQGGGTPMATPTS</sequence>